<dbReference type="SUPFAM" id="SSF50346">
    <property type="entry name" value="PRC-barrel domain"/>
    <property type="match status" value="1"/>
</dbReference>
<reference evidence="2 3" key="1">
    <citation type="submission" date="2019-03" db="EMBL/GenBank/DDBJ databases">
        <title>Cohnella endophytica sp. nov., a novel endophytic bacterium isolated from bark of Sonneratia apetala.</title>
        <authorList>
            <person name="Tuo L."/>
        </authorList>
    </citation>
    <scope>NUCLEOTIDE SEQUENCE [LARGE SCALE GENOMIC DNA]</scope>
    <source>
        <strain evidence="2 3">CCTCC AB 208254</strain>
    </source>
</reference>
<feature type="domain" description="PRC-barrel" evidence="1">
    <location>
        <begin position="95"/>
        <end position="167"/>
    </location>
</feature>
<dbReference type="Pfam" id="PF05239">
    <property type="entry name" value="PRC"/>
    <property type="match status" value="2"/>
</dbReference>
<dbReference type="InterPro" id="IPR027275">
    <property type="entry name" value="PRC-brl_dom"/>
</dbReference>
<comment type="caution">
    <text evidence="2">The sequence shown here is derived from an EMBL/GenBank/DDBJ whole genome shotgun (WGS) entry which is preliminary data.</text>
</comment>
<dbReference type="EMBL" id="SOMN01000001">
    <property type="protein sequence ID" value="TFE31597.1"/>
    <property type="molecule type" value="Genomic_DNA"/>
</dbReference>
<feature type="domain" description="PRC-barrel" evidence="1">
    <location>
        <begin position="4"/>
        <end position="70"/>
    </location>
</feature>
<dbReference type="Gene3D" id="2.30.30.240">
    <property type="entry name" value="PRC-barrel domain"/>
    <property type="match status" value="1"/>
</dbReference>
<proteinExistence type="predicted"/>
<name>A0A4Y8MB23_9BACL</name>
<evidence type="ECO:0000313" key="2">
    <source>
        <dbReference type="EMBL" id="TFE31597.1"/>
    </source>
</evidence>
<protein>
    <submittedName>
        <fullName evidence="2">Photosystem reaction center subunit H</fullName>
    </submittedName>
</protein>
<dbReference type="RefSeq" id="WP_135150169.1">
    <property type="nucleotide sequence ID" value="NZ_SOMN01000001.1"/>
</dbReference>
<evidence type="ECO:0000313" key="3">
    <source>
        <dbReference type="Proteomes" id="UP000297900"/>
    </source>
</evidence>
<dbReference type="InterPro" id="IPR011033">
    <property type="entry name" value="PRC_barrel-like_sf"/>
</dbReference>
<organism evidence="2 3">
    <name type="scientific">Cohnella luojiensis</name>
    <dbReference type="NCBI Taxonomy" id="652876"/>
    <lineage>
        <taxon>Bacteria</taxon>
        <taxon>Bacillati</taxon>
        <taxon>Bacillota</taxon>
        <taxon>Bacilli</taxon>
        <taxon>Bacillales</taxon>
        <taxon>Paenibacillaceae</taxon>
        <taxon>Cohnella</taxon>
    </lineage>
</organism>
<dbReference type="Proteomes" id="UP000297900">
    <property type="component" value="Unassembled WGS sequence"/>
</dbReference>
<dbReference type="AlphaFoldDB" id="A0A4Y8MB23"/>
<evidence type="ECO:0000259" key="1">
    <source>
        <dbReference type="Pfam" id="PF05239"/>
    </source>
</evidence>
<dbReference type="OrthoDB" id="1707618at2"/>
<keyword evidence="3" id="KW-1185">Reference proteome</keyword>
<gene>
    <name evidence="2" type="ORF">E2980_00505</name>
</gene>
<sequence>MIQVERVLGLPVLLESGKCIGKVKDLWFDEFWSLVGIVLDKHARSGLIRKMPKIVYWEDIVHCGEDALLIRDSTVIAIKDSRQLLRTFHTGVVRLKCMPVYTIEGQHLGEVSDVYVKTTEGTQIIGYELTDGFLADLFEGRRKLFLPESPENITLGEDAILVPASYERILTRDHTVESDR</sequence>
<accession>A0A4Y8MB23</accession>